<dbReference type="RefSeq" id="XP_002846465.1">
    <property type="nucleotide sequence ID" value="XM_002846419.1"/>
</dbReference>
<protein>
    <submittedName>
        <fullName evidence="1">Uncharacterized protein</fullName>
    </submittedName>
</protein>
<proteinExistence type="predicted"/>
<dbReference type="AlphaFoldDB" id="C5FP67"/>
<evidence type="ECO:0000313" key="2">
    <source>
        <dbReference type="Proteomes" id="UP000002035"/>
    </source>
</evidence>
<gene>
    <name evidence="1" type="ORF">MCYG_04202</name>
</gene>
<sequence>MRTCAVYQNGVPAKHVLRLSGYKYSGESNSAQEDKWQIAFGQVRLMFRSKVHTQSHCDADDGCNHKPPAYTFAVRTFPYLEATAAGVPKRSCAYTRCYSSGRLAQGLTVVVKNSRRKRTPASSRLT</sequence>
<dbReference type="HOGENOM" id="CLU_1981137_0_0_1"/>
<dbReference type="Proteomes" id="UP000002035">
    <property type="component" value="Unassembled WGS sequence"/>
</dbReference>
<dbReference type="GeneID" id="9224535"/>
<evidence type="ECO:0000313" key="1">
    <source>
        <dbReference type="EMBL" id="EEQ31383.1"/>
    </source>
</evidence>
<name>C5FP67_ARTOC</name>
<accession>C5FP67</accession>
<dbReference type="EMBL" id="DS995704">
    <property type="protein sequence ID" value="EEQ31383.1"/>
    <property type="molecule type" value="Genomic_DNA"/>
</dbReference>
<dbReference type="VEuPathDB" id="FungiDB:MCYG_04202"/>
<keyword evidence="2" id="KW-1185">Reference proteome</keyword>
<reference evidence="2" key="1">
    <citation type="journal article" date="2012" name="MBio">
        <title>Comparative genome analysis of Trichophyton rubrum and related dermatophytes reveals candidate genes involved in infection.</title>
        <authorList>
            <person name="Martinez D.A."/>
            <person name="Oliver B.G."/>
            <person name="Graeser Y."/>
            <person name="Goldberg J.M."/>
            <person name="Li W."/>
            <person name="Martinez-Rossi N.M."/>
            <person name="Monod M."/>
            <person name="Shelest E."/>
            <person name="Barton R.C."/>
            <person name="Birch E."/>
            <person name="Brakhage A.A."/>
            <person name="Chen Z."/>
            <person name="Gurr S.J."/>
            <person name="Heiman D."/>
            <person name="Heitman J."/>
            <person name="Kosti I."/>
            <person name="Rossi A."/>
            <person name="Saif S."/>
            <person name="Samalova M."/>
            <person name="Saunders C.W."/>
            <person name="Shea T."/>
            <person name="Summerbell R.C."/>
            <person name="Xu J."/>
            <person name="Young S."/>
            <person name="Zeng Q."/>
            <person name="Birren B.W."/>
            <person name="Cuomo C.A."/>
            <person name="White T.C."/>
        </authorList>
    </citation>
    <scope>NUCLEOTIDE SEQUENCE [LARGE SCALE GENOMIC DNA]</scope>
    <source>
        <strain evidence="2">ATCC MYA-4605 / CBS 113480</strain>
    </source>
</reference>
<organism evidence="1 2">
    <name type="scientific">Arthroderma otae (strain ATCC MYA-4605 / CBS 113480)</name>
    <name type="common">Microsporum canis</name>
    <dbReference type="NCBI Taxonomy" id="554155"/>
    <lineage>
        <taxon>Eukaryota</taxon>
        <taxon>Fungi</taxon>
        <taxon>Dikarya</taxon>
        <taxon>Ascomycota</taxon>
        <taxon>Pezizomycotina</taxon>
        <taxon>Eurotiomycetes</taxon>
        <taxon>Eurotiomycetidae</taxon>
        <taxon>Onygenales</taxon>
        <taxon>Arthrodermataceae</taxon>
        <taxon>Microsporum</taxon>
    </lineage>
</organism>